<accession>A0A9D4DLP7</accession>
<name>A0A9D4DLP7_DREPO</name>
<evidence type="ECO:0000313" key="1">
    <source>
        <dbReference type="EMBL" id="KAH3751952.1"/>
    </source>
</evidence>
<organism evidence="1 2">
    <name type="scientific">Dreissena polymorpha</name>
    <name type="common">Zebra mussel</name>
    <name type="synonym">Mytilus polymorpha</name>
    <dbReference type="NCBI Taxonomy" id="45954"/>
    <lineage>
        <taxon>Eukaryota</taxon>
        <taxon>Metazoa</taxon>
        <taxon>Spiralia</taxon>
        <taxon>Lophotrochozoa</taxon>
        <taxon>Mollusca</taxon>
        <taxon>Bivalvia</taxon>
        <taxon>Autobranchia</taxon>
        <taxon>Heteroconchia</taxon>
        <taxon>Euheterodonta</taxon>
        <taxon>Imparidentia</taxon>
        <taxon>Neoheterodontei</taxon>
        <taxon>Myida</taxon>
        <taxon>Dreissenoidea</taxon>
        <taxon>Dreissenidae</taxon>
        <taxon>Dreissena</taxon>
    </lineage>
</organism>
<evidence type="ECO:0000313" key="2">
    <source>
        <dbReference type="Proteomes" id="UP000828390"/>
    </source>
</evidence>
<dbReference type="Proteomes" id="UP000828390">
    <property type="component" value="Unassembled WGS sequence"/>
</dbReference>
<gene>
    <name evidence="1" type="ORF">DPMN_186560</name>
</gene>
<sequence>MGDMSGDSDGQLDAAIPFVARKALVSRAECACALSCWNNPPLILRCINGATPEAYTVSMYRLAVTFALGNDTISFVKLGNPSPHMNAATKATMKLLYALFDEPLTSRTIHSNTSITVLNIELRFI</sequence>
<protein>
    <submittedName>
        <fullName evidence="1">Uncharacterized protein</fullName>
    </submittedName>
</protein>
<keyword evidence="2" id="KW-1185">Reference proteome</keyword>
<dbReference type="EMBL" id="JAIWYP010000010">
    <property type="protein sequence ID" value="KAH3751952.1"/>
    <property type="molecule type" value="Genomic_DNA"/>
</dbReference>
<reference evidence="1" key="2">
    <citation type="submission" date="2020-11" db="EMBL/GenBank/DDBJ databases">
        <authorList>
            <person name="McCartney M.A."/>
            <person name="Auch B."/>
            <person name="Kono T."/>
            <person name="Mallez S."/>
            <person name="Becker A."/>
            <person name="Gohl D.M."/>
            <person name="Silverstein K.A.T."/>
            <person name="Koren S."/>
            <person name="Bechman K.B."/>
            <person name="Herman A."/>
            <person name="Abrahante J.E."/>
            <person name="Garbe J."/>
        </authorList>
    </citation>
    <scope>NUCLEOTIDE SEQUENCE</scope>
    <source>
        <strain evidence="1">Duluth1</strain>
        <tissue evidence="1">Whole animal</tissue>
    </source>
</reference>
<reference evidence="1" key="1">
    <citation type="journal article" date="2019" name="bioRxiv">
        <title>The Genome of the Zebra Mussel, Dreissena polymorpha: A Resource for Invasive Species Research.</title>
        <authorList>
            <person name="McCartney M.A."/>
            <person name="Auch B."/>
            <person name="Kono T."/>
            <person name="Mallez S."/>
            <person name="Zhang Y."/>
            <person name="Obille A."/>
            <person name="Becker A."/>
            <person name="Abrahante J.E."/>
            <person name="Garbe J."/>
            <person name="Badalamenti J.P."/>
            <person name="Herman A."/>
            <person name="Mangelson H."/>
            <person name="Liachko I."/>
            <person name="Sullivan S."/>
            <person name="Sone E.D."/>
            <person name="Koren S."/>
            <person name="Silverstein K.A.T."/>
            <person name="Beckman K.B."/>
            <person name="Gohl D.M."/>
        </authorList>
    </citation>
    <scope>NUCLEOTIDE SEQUENCE</scope>
    <source>
        <strain evidence="1">Duluth1</strain>
        <tissue evidence="1">Whole animal</tissue>
    </source>
</reference>
<comment type="caution">
    <text evidence="1">The sequence shown here is derived from an EMBL/GenBank/DDBJ whole genome shotgun (WGS) entry which is preliminary data.</text>
</comment>
<dbReference type="AlphaFoldDB" id="A0A9D4DLP7"/>
<proteinExistence type="predicted"/>